<dbReference type="Gene3D" id="1.10.260.40">
    <property type="entry name" value="lambda repressor-like DNA-binding domains"/>
    <property type="match status" value="1"/>
</dbReference>
<protein>
    <submittedName>
        <fullName evidence="2">Transcriptional regulator with XRE-family HTH domain</fullName>
    </submittedName>
</protein>
<dbReference type="CDD" id="cd00093">
    <property type="entry name" value="HTH_XRE"/>
    <property type="match status" value="1"/>
</dbReference>
<evidence type="ECO:0000259" key="1">
    <source>
        <dbReference type="PROSITE" id="PS50943"/>
    </source>
</evidence>
<dbReference type="GO" id="GO:0003677">
    <property type="term" value="F:DNA binding"/>
    <property type="evidence" value="ECO:0007669"/>
    <property type="project" value="InterPro"/>
</dbReference>
<gene>
    <name evidence="2" type="ORF">HDF25_001106</name>
</gene>
<dbReference type="EMBL" id="JACHCC010000003">
    <property type="protein sequence ID" value="MBB6498965.1"/>
    <property type="molecule type" value="Genomic_DNA"/>
</dbReference>
<dbReference type="PROSITE" id="PS50943">
    <property type="entry name" value="HTH_CROC1"/>
    <property type="match status" value="1"/>
</dbReference>
<name>A0A7X0MIW3_9SPHI</name>
<dbReference type="SUPFAM" id="SSF47413">
    <property type="entry name" value="lambda repressor-like DNA-binding domains"/>
    <property type="match status" value="1"/>
</dbReference>
<dbReference type="AlphaFoldDB" id="A0A7X0MIW3"/>
<comment type="caution">
    <text evidence="2">The sequence shown here is derived from an EMBL/GenBank/DDBJ whole genome shotgun (WGS) entry which is preliminary data.</text>
</comment>
<evidence type="ECO:0000313" key="2">
    <source>
        <dbReference type="EMBL" id="MBB6498965.1"/>
    </source>
</evidence>
<organism evidence="2 3">
    <name type="scientific">Pedobacter cryoconitis</name>
    <dbReference type="NCBI Taxonomy" id="188932"/>
    <lineage>
        <taxon>Bacteria</taxon>
        <taxon>Pseudomonadati</taxon>
        <taxon>Bacteroidota</taxon>
        <taxon>Sphingobacteriia</taxon>
        <taxon>Sphingobacteriales</taxon>
        <taxon>Sphingobacteriaceae</taxon>
        <taxon>Pedobacter</taxon>
    </lineage>
</organism>
<accession>A0A7X0MIW3</accession>
<reference evidence="2 3" key="1">
    <citation type="submission" date="2020-08" db="EMBL/GenBank/DDBJ databases">
        <title>Genomic Encyclopedia of Type Strains, Phase IV (KMG-V): Genome sequencing to study the core and pangenomes of soil and plant-associated prokaryotes.</title>
        <authorList>
            <person name="Whitman W."/>
        </authorList>
    </citation>
    <scope>NUCLEOTIDE SEQUENCE [LARGE SCALE GENOMIC DNA]</scope>
    <source>
        <strain evidence="2 3">M2T3</strain>
    </source>
</reference>
<evidence type="ECO:0000313" key="3">
    <source>
        <dbReference type="Proteomes" id="UP000521017"/>
    </source>
</evidence>
<sequence>MDWKEEIKLKFAENLIELLAEYGKKNGVNPSLRKLAIRAELEHSHVQRISKGRVDLSLTTIISLAKGLDIEPTKLLECFKNESIS</sequence>
<dbReference type="InterPro" id="IPR001387">
    <property type="entry name" value="Cro/C1-type_HTH"/>
</dbReference>
<feature type="domain" description="HTH cro/C1-type" evidence="1">
    <location>
        <begin position="31"/>
        <end position="75"/>
    </location>
</feature>
<dbReference type="RefSeq" id="WP_184623579.1">
    <property type="nucleotide sequence ID" value="NZ_JACHCC010000003.1"/>
</dbReference>
<proteinExistence type="predicted"/>
<dbReference type="Proteomes" id="UP000521017">
    <property type="component" value="Unassembled WGS sequence"/>
</dbReference>
<dbReference type="InterPro" id="IPR010982">
    <property type="entry name" value="Lambda_DNA-bd_dom_sf"/>
</dbReference>